<feature type="compositionally biased region" description="Acidic residues" evidence="6">
    <location>
        <begin position="411"/>
        <end position="423"/>
    </location>
</feature>
<dbReference type="Proteomes" id="UP000823674">
    <property type="component" value="Chromosome A03"/>
</dbReference>
<keyword evidence="2 3" id="KW-0143">Chaperone</keyword>
<feature type="transmembrane region" description="Helical" evidence="7">
    <location>
        <begin position="44"/>
        <end position="68"/>
    </location>
</feature>
<keyword evidence="3" id="KW-0496">Mitochondrion</keyword>
<dbReference type="CDD" id="cd00446">
    <property type="entry name" value="GrpE"/>
    <property type="match status" value="1"/>
</dbReference>
<keyword evidence="7" id="KW-0812">Transmembrane</keyword>
<comment type="function">
    <text evidence="3">Essential component of the PAM complex, a complex required for the translocation of transit peptide-containing proteins from the inner membrane into the mitochondrial matrix in an ATP-dependent manner.</text>
</comment>
<dbReference type="InterPro" id="IPR000740">
    <property type="entry name" value="GrpE"/>
</dbReference>
<sequence>MDTVEEGKQPLLITVTHAGDVPELRSIPSNEQISESANTSRWSFLFKLLLVITTIGVSTAGIALIILITPTPPTVHIHSMHIAFNERHLPIWSATFSIKNPNDKLRVTYESPSVCVFHRRKHVGTVRIGAFGQSGGEGNEVAVKGDETGVIDEEAARGMEEDVALTGSVVGLDMVFLGRVGFYPVASTVWGKQNMTAVCKNVSAMLSTDDDDDKLNKTKSWGLTFDDRQDCRDPKNKNVVSCDEKLKNILLGKQRVEVPSDLIKLHFTKAPKVEFLTCFPLHYLMLVSRILSRVSRSAGLGLRSSLSAAAALPARSQAPRFSSLVHDFSQKPFQGQLVAAQVFLDSFPLQRFSFSSSTTTPESSDKESNTEASKTSQEKPTSEANEPGLDSEPSKDSRRRKGAKRAAVSESDSESDADEEEMSMDDLVKLLAEKDELLSEKEQEIKQMKDKVLRTYAEMENVMDRTRRDAENTKKYAIQNFAKSLLDVADNLGRASSVVKESFSKLDDTSKDSAGAAPLLKTLLEGVEMTEKQLAEVFKKFGMEKYDPINEPFDPNRHNAVFQVPDASKPEGTVAHVLKSGYTLFDRVIRPAEVGVTQGGESEEDKKESDA</sequence>
<dbReference type="PRINTS" id="PR00773">
    <property type="entry name" value="GRPEPROTEIN"/>
</dbReference>
<dbReference type="Gene3D" id="2.30.22.10">
    <property type="entry name" value="Head domain of nucleotide exchange factor GrpE"/>
    <property type="match status" value="1"/>
</dbReference>
<dbReference type="PANTHER" id="PTHR21237:SF37">
    <property type="entry name" value="GRPE PROTEIN HOMOLOG"/>
    <property type="match status" value="1"/>
</dbReference>
<comment type="caution">
    <text evidence="8">The sequence shown here is derived from an EMBL/GenBank/DDBJ whole genome shotgun (WGS) entry which is preliminary data.</text>
</comment>
<dbReference type="Pfam" id="PF01025">
    <property type="entry name" value="GrpE"/>
    <property type="match status" value="1"/>
</dbReference>
<dbReference type="SUPFAM" id="SSF51064">
    <property type="entry name" value="Head domain of nucleotide exchange factor GrpE"/>
    <property type="match status" value="1"/>
</dbReference>
<evidence type="ECO:0000256" key="4">
    <source>
        <dbReference type="RuleBase" id="RU004478"/>
    </source>
</evidence>
<keyword evidence="5" id="KW-0175">Coiled coil</keyword>
<keyword evidence="7" id="KW-1133">Transmembrane helix</keyword>
<evidence type="ECO:0000313" key="9">
    <source>
        <dbReference type="Proteomes" id="UP000823674"/>
    </source>
</evidence>
<name>A0ABQ7N8B5_BRACM</name>
<reference evidence="8 9" key="1">
    <citation type="submission" date="2021-03" db="EMBL/GenBank/DDBJ databases">
        <authorList>
            <person name="King G.J."/>
            <person name="Bancroft I."/>
            <person name="Baten A."/>
            <person name="Bloomfield J."/>
            <person name="Borpatragohain P."/>
            <person name="He Z."/>
            <person name="Irish N."/>
            <person name="Irwin J."/>
            <person name="Liu K."/>
            <person name="Mauleon R.P."/>
            <person name="Moore J."/>
            <person name="Morris R."/>
            <person name="Ostergaard L."/>
            <person name="Wang B."/>
            <person name="Wells R."/>
        </authorList>
    </citation>
    <scope>NUCLEOTIDE SEQUENCE [LARGE SCALE GENOMIC DNA]</scope>
    <source>
        <strain evidence="8">R-o-18</strain>
        <tissue evidence="8">Leaf</tissue>
    </source>
</reference>
<evidence type="ECO:0000256" key="1">
    <source>
        <dbReference type="ARBA" id="ARBA00009054"/>
    </source>
</evidence>
<protein>
    <recommendedName>
        <fullName evidence="3">GrpE protein homolog</fullName>
    </recommendedName>
</protein>
<evidence type="ECO:0000256" key="2">
    <source>
        <dbReference type="ARBA" id="ARBA00023186"/>
    </source>
</evidence>
<organism evidence="8 9">
    <name type="scientific">Brassica rapa subsp. trilocularis</name>
    <dbReference type="NCBI Taxonomy" id="1813537"/>
    <lineage>
        <taxon>Eukaryota</taxon>
        <taxon>Viridiplantae</taxon>
        <taxon>Streptophyta</taxon>
        <taxon>Embryophyta</taxon>
        <taxon>Tracheophyta</taxon>
        <taxon>Spermatophyta</taxon>
        <taxon>Magnoliopsida</taxon>
        <taxon>eudicotyledons</taxon>
        <taxon>Gunneridae</taxon>
        <taxon>Pentapetalae</taxon>
        <taxon>rosids</taxon>
        <taxon>malvids</taxon>
        <taxon>Brassicales</taxon>
        <taxon>Brassicaceae</taxon>
        <taxon>Brassiceae</taxon>
        <taxon>Brassica</taxon>
    </lineage>
</organism>
<comment type="similarity">
    <text evidence="1 4">Belongs to the GrpE family.</text>
</comment>
<dbReference type="PROSITE" id="PS01071">
    <property type="entry name" value="GRPE"/>
    <property type="match status" value="1"/>
</dbReference>
<dbReference type="Gene3D" id="3.90.20.20">
    <property type="match status" value="1"/>
</dbReference>
<keyword evidence="7" id="KW-0472">Membrane</keyword>
<keyword evidence="9" id="KW-1185">Reference proteome</keyword>
<accession>A0ABQ7N8B5</accession>
<evidence type="ECO:0000256" key="7">
    <source>
        <dbReference type="SAM" id="Phobius"/>
    </source>
</evidence>
<gene>
    <name evidence="8" type="primary">A03p061620.1_BraROA</name>
    <name evidence="8" type="ORF">IGI04_013264</name>
</gene>
<evidence type="ECO:0000313" key="8">
    <source>
        <dbReference type="EMBL" id="KAG5407145.1"/>
    </source>
</evidence>
<dbReference type="EMBL" id="JADBGQ010000003">
    <property type="protein sequence ID" value="KAG5407145.1"/>
    <property type="molecule type" value="Genomic_DNA"/>
</dbReference>
<comment type="subcellular location">
    <subcellularLocation>
        <location evidence="3">Mitochondrion matrix</location>
    </subcellularLocation>
</comment>
<dbReference type="InterPro" id="IPR009012">
    <property type="entry name" value="GrpE_head"/>
</dbReference>
<feature type="region of interest" description="Disordered" evidence="6">
    <location>
        <begin position="355"/>
        <end position="423"/>
    </location>
</feature>
<dbReference type="HAMAP" id="MF_01151">
    <property type="entry name" value="GrpE"/>
    <property type="match status" value="1"/>
</dbReference>
<dbReference type="SUPFAM" id="SSF58014">
    <property type="entry name" value="Coiled-coil domain of nucleotide exchange factor GrpE"/>
    <property type="match status" value="1"/>
</dbReference>
<evidence type="ECO:0000256" key="3">
    <source>
        <dbReference type="RuleBase" id="RU000640"/>
    </source>
</evidence>
<dbReference type="PANTHER" id="PTHR21237">
    <property type="entry name" value="GRPE PROTEIN"/>
    <property type="match status" value="1"/>
</dbReference>
<dbReference type="InterPro" id="IPR013805">
    <property type="entry name" value="GrpE_CC"/>
</dbReference>
<evidence type="ECO:0000256" key="6">
    <source>
        <dbReference type="SAM" id="MobiDB-lite"/>
    </source>
</evidence>
<proteinExistence type="inferred from homology"/>
<feature type="coiled-coil region" evidence="5">
    <location>
        <begin position="424"/>
        <end position="469"/>
    </location>
</feature>
<evidence type="ECO:0000256" key="5">
    <source>
        <dbReference type="SAM" id="Coils"/>
    </source>
</evidence>